<evidence type="ECO:0000256" key="8">
    <source>
        <dbReference type="ARBA" id="ARBA00052751"/>
    </source>
</evidence>
<dbReference type="GO" id="GO:0008616">
    <property type="term" value="P:tRNA queuosine(34) biosynthetic process"/>
    <property type="evidence" value="ECO:0007669"/>
    <property type="project" value="UniProtKB-UniRule"/>
</dbReference>
<protein>
    <recommendedName>
        <fullName evidence="11 13">S-adenosylmethionine:tRNA ribosyltransferase-isomerase</fullName>
        <ecNumber evidence="10 13">2.4.99.17</ecNumber>
    </recommendedName>
    <alternativeName>
        <fullName evidence="12 13">Queuosine biosynthesis protein QueA</fullName>
    </alternativeName>
</protein>
<gene>
    <name evidence="13" type="primary">queA</name>
    <name evidence="14" type="ORF">HMPREF3182_01431</name>
</gene>
<dbReference type="SUPFAM" id="SSF111337">
    <property type="entry name" value="QueA-like"/>
    <property type="match status" value="1"/>
</dbReference>
<dbReference type="EMBL" id="LSDT01000050">
    <property type="protein sequence ID" value="KXB90118.1"/>
    <property type="molecule type" value="Genomic_DNA"/>
</dbReference>
<evidence type="ECO:0000313" key="15">
    <source>
        <dbReference type="Proteomes" id="UP000070160"/>
    </source>
</evidence>
<evidence type="ECO:0000256" key="1">
    <source>
        <dbReference type="ARBA" id="ARBA00004496"/>
    </source>
</evidence>
<keyword evidence="4 13" id="KW-0963">Cytoplasm</keyword>
<evidence type="ECO:0000256" key="6">
    <source>
        <dbReference type="ARBA" id="ARBA00022691"/>
    </source>
</evidence>
<comment type="caution">
    <text evidence="14">The sequence shown here is derived from an EMBL/GenBank/DDBJ whole genome shotgun (WGS) entry which is preliminary data.</text>
</comment>
<dbReference type="Proteomes" id="UP000070160">
    <property type="component" value="Unassembled WGS sequence"/>
</dbReference>
<organism evidence="14 15">
    <name type="scientific">Megasphaera hutchinsoni</name>
    <dbReference type="NCBI Taxonomy" id="1588748"/>
    <lineage>
        <taxon>Bacteria</taxon>
        <taxon>Bacillati</taxon>
        <taxon>Bacillota</taxon>
        <taxon>Negativicutes</taxon>
        <taxon>Veillonellales</taxon>
        <taxon>Veillonellaceae</taxon>
        <taxon>Megasphaera</taxon>
    </lineage>
</organism>
<keyword evidence="5 13" id="KW-0808">Transferase</keyword>
<evidence type="ECO:0000256" key="12">
    <source>
        <dbReference type="ARBA" id="ARBA00076160"/>
    </source>
</evidence>
<dbReference type="GO" id="GO:0005737">
    <property type="term" value="C:cytoplasm"/>
    <property type="evidence" value="ECO:0007669"/>
    <property type="project" value="UniProtKB-SubCell"/>
</dbReference>
<evidence type="ECO:0000256" key="13">
    <source>
        <dbReference type="HAMAP-Rule" id="MF_00113"/>
    </source>
</evidence>
<sequence>MKLVDFNYELPEELIAQHPVEPRDHARLMIYDKETGEVGHRHFYDLVDELKQGDVLVFNDSRVIPARLHGKKKETGGKVEVLLLTPLGDDRWEVLVKPGKKALPGTEIVFSSALRGVVEARTDFGGRIVRFIYDGVFDEVLDAVGEMPLPPYIHEKPDDPEDYQTVYARERGSAAAPTAGLHFTETLLQKIRDKGVKTVFVTLHVGLGTFRPVSEETIENHRMHSEFYSVTPEAAACINMAKKEGRRVIAVGTTSIRTLESAGKSGVVQAGSAWTDIFIYPGYTYRIADALVTNFHLPESTLLMLISALSTREKILHAYAIAVAERYRFFSFGDAMFIR</sequence>
<dbReference type="GO" id="GO:0051075">
    <property type="term" value="F:S-adenosylmethionine:tRNA ribosyltransferase-isomerase activity"/>
    <property type="evidence" value="ECO:0007669"/>
    <property type="project" value="UniProtKB-EC"/>
</dbReference>
<keyword evidence="6 13" id="KW-0949">S-adenosyl-L-methionine</keyword>
<keyword evidence="7 13" id="KW-0671">Queuosine biosynthesis</keyword>
<dbReference type="Pfam" id="PF02547">
    <property type="entry name" value="Queuosine_synth"/>
    <property type="match status" value="1"/>
</dbReference>
<comment type="similarity">
    <text evidence="9 13">Belongs to the QueA family.</text>
</comment>
<dbReference type="PANTHER" id="PTHR30307:SF0">
    <property type="entry name" value="S-ADENOSYLMETHIONINE:TRNA RIBOSYLTRANSFERASE-ISOMERASE"/>
    <property type="match status" value="1"/>
</dbReference>
<dbReference type="PANTHER" id="PTHR30307">
    <property type="entry name" value="S-ADENOSYLMETHIONINE:TRNA RIBOSYLTRANSFERASE-ISOMERASE"/>
    <property type="match status" value="1"/>
</dbReference>
<evidence type="ECO:0000256" key="2">
    <source>
        <dbReference type="ARBA" id="ARBA00004691"/>
    </source>
</evidence>
<evidence type="ECO:0000256" key="3">
    <source>
        <dbReference type="ARBA" id="ARBA00011245"/>
    </source>
</evidence>
<dbReference type="Gene3D" id="3.40.1780.10">
    <property type="entry name" value="QueA-like"/>
    <property type="match status" value="1"/>
</dbReference>
<dbReference type="EC" id="2.4.99.17" evidence="10 13"/>
<evidence type="ECO:0000256" key="7">
    <source>
        <dbReference type="ARBA" id="ARBA00022785"/>
    </source>
</evidence>
<name>A0A134CD33_9FIRM</name>
<proteinExistence type="inferred from homology"/>
<comment type="catalytic activity">
    <reaction evidence="8 13">
        <text>7-aminomethyl-7-carbaguanosine(34) in tRNA + S-adenosyl-L-methionine = epoxyqueuosine(34) in tRNA + adenine + L-methionine + 2 H(+)</text>
        <dbReference type="Rhea" id="RHEA:32155"/>
        <dbReference type="Rhea" id="RHEA-COMP:10342"/>
        <dbReference type="Rhea" id="RHEA-COMP:18582"/>
        <dbReference type="ChEBI" id="CHEBI:15378"/>
        <dbReference type="ChEBI" id="CHEBI:16708"/>
        <dbReference type="ChEBI" id="CHEBI:57844"/>
        <dbReference type="ChEBI" id="CHEBI:59789"/>
        <dbReference type="ChEBI" id="CHEBI:82833"/>
        <dbReference type="ChEBI" id="CHEBI:194443"/>
        <dbReference type="EC" id="2.4.99.17"/>
    </reaction>
</comment>
<reference evidence="15" key="1">
    <citation type="submission" date="2016-01" db="EMBL/GenBank/DDBJ databases">
        <authorList>
            <person name="Mitreva M."/>
            <person name="Pepin K.H."/>
            <person name="Mihindukulasuriya K.A."/>
            <person name="Fulton R."/>
            <person name="Fronick C."/>
            <person name="O'Laughlin M."/>
            <person name="Miner T."/>
            <person name="Herter B."/>
            <person name="Rosa B.A."/>
            <person name="Cordes M."/>
            <person name="Tomlinson C."/>
            <person name="Wollam A."/>
            <person name="Palsikar V.B."/>
            <person name="Mardis E.R."/>
            <person name="Wilson R.K."/>
        </authorList>
    </citation>
    <scope>NUCLEOTIDE SEQUENCE [LARGE SCALE GENOMIC DNA]</scope>
    <source>
        <strain evidence="15">KA00182</strain>
    </source>
</reference>
<dbReference type="PATRIC" id="fig|1588748.3.peg.1384"/>
<comment type="subcellular location">
    <subcellularLocation>
        <location evidence="1 13">Cytoplasm</location>
    </subcellularLocation>
</comment>
<evidence type="ECO:0000313" key="14">
    <source>
        <dbReference type="EMBL" id="KXB90118.1"/>
    </source>
</evidence>
<dbReference type="InterPro" id="IPR036100">
    <property type="entry name" value="QueA_sf"/>
</dbReference>
<evidence type="ECO:0000256" key="9">
    <source>
        <dbReference type="ARBA" id="ARBA00061210"/>
    </source>
</evidence>
<dbReference type="STRING" id="1588748.HMPREF3182_01431"/>
<dbReference type="UniPathway" id="UPA00392"/>
<evidence type="ECO:0000256" key="11">
    <source>
        <dbReference type="ARBA" id="ARBA00069325"/>
    </source>
</evidence>
<dbReference type="InterPro" id="IPR042118">
    <property type="entry name" value="QueA_dom1"/>
</dbReference>
<comment type="pathway">
    <text evidence="2 13">tRNA modification; tRNA-queuosine biosynthesis.</text>
</comment>
<dbReference type="FunFam" id="3.40.1780.10:FF:000001">
    <property type="entry name" value="S-adenosylmethionine:tRNA ribosyltransferase-isomerase"/>
    <property type="match status" value="1"/>
</dbReference>
<evidence type="ECO:0000256" key="5">
    <source>
        <dbReference type="ARBA" id="ARBA00022679"/>
    </source>
</evidence>
<dbReference type="NCBIfam" id="NF001140">
    <property type="entry name" value="PRK00147.1"/>
    <property type="match status" value="1"/>
</dbReference>
<dbReference type="Gene3D" id="2.40.10.240">
    <property type="entry name" value="QueA-like"/>
    <property type="match status" value="1"/>
</dbReference>
<dbReference type="AlphaFoldDB" id="A0A134CD33"/>
<keyword evidence="15" id="KW-1185">Reference proteome</keyword>
<dbReference type="FunFam" id="2.40.10.240:FF:000002">
    <property type="entry name" value="S-adenosylmethionine:tRNA ribosyltransferase-isomerase"/>
    <property type="match status" value="1"/>
</dbReference>
<keyword evidence="14" id="KW-0413">Isomerase</keyword>
<evidence type="ECO:0000256" key="10">
    <source>
        <dbReference type="ARBA" id="ARBA00066503"/>
    </source>
</evidence>
<comment type="subunit">
    <text evidence="3 13">Monomer.</text>
</comment>
<dbReference type="HAMAP" id="MF_00113">
    <property type="entry name" value="QueA"/>
    <property type="match status" value="1"/>
</dbReference>
<comment type="function">
    <text evidence="13">Transfers and isomerizes the ribose moiety from AdoMet to the 7-aminomethyl group of 7-deazaguanine (preQ1-tRNA) to give epoxyqueuosine (oQ-tRNA).</text>
</comment>
<dbReference type="RefSeq" id="WP_062486449.1">
    <property type="nucleotide sequence ID" value="NZ_KQ960955.1"/>
</dbReference>
<dbReference type="InterPro" id="IPR003699">
    <property type="entry name" value="QueA"/>
</dbReference>
<dbReference type="InterPro" id="IPR042119">
    <property type="entry name" value="QueA_dom2"/>
</dbReference>
<evidence type="ECO:0000256" key="4">
    <source>
        <dbReference type="ARBA" id="ARBA00022490"/>
    </source>
</evidence>
<dbReference type="NCBIfam" id="TIGR00113">
    <property type="entry name" value="queA"/>
    <property type="match status" value="1"/>
</dbReference>
<accession>A0A134CD33</accession>